<feature type="region of interest" description="Disordered" evidence="11">
    <location>
        <begin position="294"/>
        <end position="333"/>
    </location>
</feature>
<dbReference type="SMART" id="SM01021">
    <property type="entry name" value="Bac_rhodopsin"/>
    <property type="match status" value="1"/>
</dbReference>
<reference evidence="13 14" key="1">
    <citation type="journal article" date="2016" name="Fungal Biol.">
        <title>The genome of Xylona heveae provides a window into fungal endophytism.</title>
        <authorList>
            <person name="Gazis R."/>
            <person name="Kuo A."/>
            <person name="Riley R."/>
            <person name="LaButti K."/>
            <person name="Lipzen A."/>
            <person name="Lin J."/>
            <person name="Amirebrahimi M."/>
            <person name="Hesse C.N."/>
            <person name="Spatafora J.W."/>
            <person name="Henrissat B."/>
            <person name="Hainaut M."/>
            <person name="Grigoriev I.V."/>
            <person name="Hibbett D.S."/>
        </authorList>
    </citation>
    <scope>NUCLEOTIDE SEQUENCE [LARGE SCALE GENOMIC DNA]</scope>
    <source>
        <strain evidence="13 14">TC161</strain>
    </source>
</reference>
<keyword evidence="14" id="KW-1185">Reference proteome</keyword>
<dbReference type="RefSeq" id="XP_018186014.1">
    <property type="nucleotide sequence ID" value="XM_018333254.1"/>
</dbReference>
<comment type="similarity">
    <text evidence="2">Belongs to the archaeal/bacterial/fungal opsin family.</text>
</comment>
<evidence type="ECO:0000313" key="14">
    <source>
        <dbReference type="Proteomes" id="UP000076632"/>
    </source>
</evidence>
<feature type="transmembrane region" description="Helical" evidence="12">
    <location>
        <begin position="158"/>
        <end position="178"/>
    </location>
</feature>
<evidence type="ECO:0000313" key="13">
    <source>
        <dbReference type="EMBL" id="KZF20459.1"/>
    </source>
</evidence>
<keyword evidence="6" id="KW-0681">Retinal protein</keyword>
<keyword evidence="5 12" id="KW-0812">Transmembrane</keyword>
<evidence type="ECO:0000256" key="4">
    <source>
        <dbReference type="ARBA" id="ARBA00022606"/>
    </source>
</evidence>
<evidence type="ECO:0000256" key="5">
    <source>
        <dbReference type="ARBA" id="ARBA00022692"/>
    </source>
</evidence>
<dbReference type="PROSITE" id="PS00950">
    <property type="entry name" value="BACTERIAL_OPSIN_1"/>
    <property type="match status" value="1"/>
</dbReference>
<dbReference type="InterPro" id="IPR001425">
    <property type="entry name" value="Arc/bac/fun_rhodopsins"/>
</dbReference>
<evidence type="ECO:0000256" key="6">
    <source>
        <dbReference type="ARBA" id="ARBA00022925"/>
    </source>
</evidence>
<protein>
    <submittedName>
        <fullName evidence="13">Family A G protein-coupled receptor-like protein</fullName>
    </submittedName>
</protein>
<organism evidence="13 14">
    <name type="scientific">Xylona heveae (strain CBS 132557 / TC161)</name>
    <dbReference type="NCBI Taxonomy" id="1328760"/>
    <lineage>
        <taxon>Eukaryota</taxon>
        <taxon>Fungi</taxon>
        <taxon>Dikarya</taxon>
        <taxon>Ascomycota</taxon>
        <taxon>Pezizomycotina</taxon>
        <taxon>Xylonomycetes</taxon>
        <taxon>Xylonales</taxon>
        <taxon>Xylonaceae</taxon>
        <taxon>Xylona</taxon>
    </lineage>
</organism>
<dbReference type="PANTHER" id="PTHR28286">
    <property type="match status" value="1"/>
</dbReference>
<dbReference type="Pfam" id="PF01036">
    <property type="entry name" value="Bac_rhodopsin"/>
    <property type="match status" value="1"/>
</dbReference>
<keyword evidence="9 12" id="KW-0472">Membrane</keyword>
<feature type="transmembrane region" description="Helical" evidence="12">
    <location>
        <begin position="228"/>
        <end position="247"/>
    </location>
</feature>
<feature type="transmembrane region" description="Helical" evidence="12">
    <location>
        <begin position="107"/>
        <end position="125"/>
    </location>
</feature>
<comment type="subcellular location">
    <subcellularLocation>
        <location evidence="1">Membrane</location>
        <topology evidence="1">Multi-pass membrane protein</topology>
    </subcellularLocation>
</comment>
<evidence type="ECO:0000256" key="2">
    <source>
        <dbReference type="ARBA" id="ARBA00008130"/>
    </source>
</evidence>
<feature type="compositionally biased region" description="Low complexity" evidence="11">
    <location>
        <begin position="298"/>
        <end position="333"/>
    </location>
</feature>
<evidence type="ECO:0000256" key="3">
    <source>
        <dbReference type="ARBA" id="ARBA00022543"/>
    </source>
</evidence>
<proteinExistence type="inferred from homology"/>
<dbReference type="CDD" id="cd15239">
    <property type="entry name" value="7tm_YRO2_fungal-like"/>
    <property type="match status" value="1"/>
</dbReference>
<dbReference type="FunFam" id="1.20.1070.10:FF:000160">
    <property type="entry name" value="Related to Opsin-1"/>
    <property type="match status" value="1"/>
</dbReference>
<evidence type="ECO:0000256" key="8">
    <source>
        <dbReference type="ARBA" id="ARBA00022991"/>
    </source>
</evidence>
<feature type="transmembrane region" description="Helical" evidence="12">
    <location>
        <begin position="29"/>
        <end position="50"/>
    </location>
</feature>
<dbReference type="InterPro" id="IPR043476">
    <property type="entry name" value="Yro2-like_7TM"/>
</dbReference>
<gene>
    <name evidence="13" type="ORF">L228DRAFT_250153</name>
</gene>
<dbReference type="GO" id="GO:0009881">
    <property type="term" value="F:photoreceptor activity"/>
    <property type="evidence" value="ECO:0007669"/>
    <property type="project" value="UniProtKB-KW"/>
</dbReference>
<name>A0A165AH23_XYLHT</name>
<keyword evidence="4" id="KW-0716">Sensory transduction</keyword>
<dbReference type="OMA" id="MPWPTIL"/>
<feature type="transmembrane region" description="Helical" evidence="12">
    <location>
        <begin position="57"/>
        <end position="76"/>
    </location>
</feature>
<dbReference type="Proteomes" id="UP000076632">
    <property type="component" value="Unassembled WGS sequence"/>
</dbReference>
<keyword evidence="10 13" id="KW-0675">Receptor</keyword>
<evidence type="ECO:0000256" key="12">
    <source>
        <dbReference type="SAM" id="Phobius"/>
    </source>
</evidence>
<dbReference type="InParanoid" id="A0A165AH23"/>
<accession>A0A165AH23</accession>
<feature type="transmembrane region" description="Helical" evidence="12">
    <location>
        <begin position="132"/>
        <end position="152"/>
    </location>
</feature>
<sequence>MVNRAPSINGDTVNGRTVQIHITTHGSDWYWTVTAVMVVSTMIILGLGFTKPRTHRIFHYITAAITLVAAIAYFTMASNLGWTPINVEWRRSGDVAGVNRQIFYARYIDWFITTPLLLFDILLTAGLPWPTLLYTVLMDWIMVISGLIGALVQSTYKWGYYVFGCAALIQIAWTVVFIGRKHAYALGSDVHRTYLICGCWTMFLWLLYPICWGLCEGGNVISPDSEAVFYGILDILAKPVFGALLLWGHRNIDPGRMGLTIRDYEEGASTAAPGVAATRSGGRFSFAHRGHKEKAAEGTNGVGHTNGVNEPTPGATTGANGTTGTTQTPEQAV</sequence>
<dbReference type="EMBL" id="KV407463">
    <property type="protein sequence ID" value="KZF20459.1"/>
    <property type="molecule type" value="Genomic_DNA"/>
</dbReference>
<dbReference type="GO" id="GO:0007602">
    <property type="term" value="P:phototransduction"/>
    <property type="evidence" value="ECO:0007669"/>
    <property type="project" value="UniProtKB-KW"/>
</dbReference>
<dbReference type="AlphaFoldDB" id="A0A165AH23"/>
<evidence type="ECO:0000256" key="7">
    <source>
        <dbReference type="ARBA" id="ARBA00022989"/>
    </source>
</evidence>
<dbReference type="PRINTS" id="PR00251">
    <property type="entry name" value="BACTRLOPSIN"/>
</dbReference>
<evidence type="ECO:0000256" key="9">
    <source>
        <dbReference type="ARBA" id="ARBA00023136"/>
    </source>
</evidence>
<dbReference type="FunCoup" id="A0A165AH23">
    <property type="interactions" value="69"/>
</dbReference>
<feature type="transmembrane region" description="Helical" evidence="12">
    <location>
        <begin position="190"/>
        <end position="208"/>
    </location>
</feature>
<keyword evidence="7 12" id="KW-1133">Transmembrane helix</keyword>
<evidence type="ECO:0000256" key="11">
    <source>
        <dbReference type="SAM" id="MobiDB-lite"/>
    </source>
</evidence>
<dbReference type="GeneID" id="28898391"/>
<keyword evidence="8" id="KW-0157">Chromophore</keyword>
<dbReference type="InterPro" id="IPR018229">
    <property type="entry name" value="Rhodopsin_retinal_BS"/>
</dbReference>
<dbReference type="GO" id="GO:0005216">
    <property type="term" value="F:monoatomic ion channel activity"/>
    <property type="evidence" value="ECO:0007669"/>
    <property type="project" value="InterPro"/>
</dbReference>
<evidence type="ECO:0000256" key="1">
    <source>
        <dbReference type="ARBA" id="ARBA00004141"/>
    </source>
</evidence>
<dbReference type="GO" id="GO:0005886">
    <property type="term" value="C:plasma membrane"/>
    <property type="evidence" value="ECO:0007669"/>
    <property type="project" value="TreeGrafter"/>
</dbReference>
<dbReference type="GO" id="GO:0005783">
    <property type="term" value="C:endoplasmic reticulum"/>
    <property type="evidence" value="ECO:0007669"/>
    <property type="project" value="TreeGrafter"/>
</dbReference>
<dbReference type="OrthoDB" id="536545at2759"/>
<keyword evidence="3" id="KW-0600">Photoreceptor protein</keyword>
<dbReference type="Gene3D" id="1.20.1070.10">
    <property type="entry name" value="Rhodopsin 7-helix transmembrane proteins"/>
    <property type="match status" value="1"/>
</dbReference>
<dbReference type="SUPFAM" id="SSF81321">
    <property type="entry name" value="Family A G protein-coupled receptor-like"/>
    <property type="match status" value="1"/>
</dbReference>
<dbReference type="PANTHER" id="PTHR28286:SF1">
    <property type="entry name" value="30 KDA HEAT SHOCK PROTEIN-RELATED"/>
    <property type="match status" value="1"/>
</dbReference>
<evidence type="ECO:0000256" key="10">
    <source>
        <dbReference type="ARBA" id="ARBA00023170"/>
    </source>
</evidence>